<name>A0A1G2KVS0_9BACT</name>
<proteinExistence type="predicted"/>
<sequence length="81" mass="9461">MTIITIPPKITGKEELVIISRKELDRMKAQMLPAVFLKGRAANKLDKRVERSVKEHRTGKTERLETFLKREHPKLYQKYAG</sequence>
<dbReference type="AlphaFoldDB" id="A0A1G2KVS0"/>
<evidence type="ECO:0000313" key="2">
    <source>
        <dbReference type="Proteomes" id="UP000177811"/>
    </source>
</evidence>
<dbReference type="Proteomes" id="UP000177811">
    <property type="component" value="Unassembled WGS sequence"/>
</dbReference>
<protein>
    <submittedName>
        <fullName evidence="1">Uncharacterized protein</fullName>
    </submittedName>
</protein>
<comment type="caution">
    <text evidence="1">The sequence shown here is derived from an EMBL/GenBank/DDBJ whole genome shotgun (WGS) entry which is preliminary data.</text>
</comment>
<dbReference type="EMBL" id="MHQL01000013">
    <property type="protein sequence ID" value="OHA03535.1"/>
    <property type="molecule type" value="Genomic_DNA"/>
</dbReference>
<evidence type="ECO:0000313" key="1">
    <source>
        <dbReference type="EMBL" id="OHA03535.1"/>
    </source>
</evidence>
<reference evidence="1 2" key="1">
    <citation type="journal article" date="2016" name="Nat. Commun.">
        <title>Thousands of microbial genomes shed light on interconnected biogeochemical processes in an aquifer system.</title>
        <authorList>
            <person name="Anantharaman K."/>
            <person name="Brown C.T."/>
            <person name="Hug L.A."/>
            <person name="Sharon I."/>
            <person name="Castelle C.J."/>
            <person name="Probst A.J."/>
            <person name="Thomas B.C."/>
            <person name="Singh A."/>
            <person name="Wilkins M.J."/>
            <person name="Karaoz U."/>
            <person name="Brodie E.L."/>
            <person name="Williams K.H."/>
            <person name="Hubbard S.S."/>
            <person name="Banfield J.F."/>
        </authorList>
    </citation>
    <scope>NUCLEOTIDE SEQUENCE [LARGE SCALE GENOMIC DNA]</scope>
</reference>
<accession>A0A1G2KVS0</accession>
<organism evidence="1 2">
    <name type="scientific">Candidatus Sungbacteria bacterium RIFCSPHIGHO2_02_FULL_51_29</name>
    <dbReference type="NCBI Taxonomy" id="1802273"/>
    <lineage>
        <taxon>Bacteria</taxon>
        <taxon>Candidatus Sungiibacteriota</taxon>
    </lineage>
</organism>
<gene>
    <name evidence="1" type="ORF">A3C16_00465</name>
</gene>